<feature type="domain" description="Glucosamine/galactosamine-6-phosphate isomerase" evidence="1">
    <location>
        <begin position="36"/>
        <end position="251"/>
    </location>
</feature>
<dbReference type="InterPro" id="IPR006148">
    <property type="entry name" value="Glc/Gal-6P_isomerase"/>
</dbReference>
<accession>A0ABT5HE91</accession>
<dbReference type="PROSITE" id="PS01161">
    <property type="entry name" value="GLC_GALNAC_ISOMERASE"/>
    <property type="match status" value="1"/>
</dbReference>
<dbReference type="EMBL" id="JAQPYS010000119">
    <property type="protein sequence ID" value="MDC7138698.1"/>
    <property type="molecule type" value="Genomic_DNA"/>
</dbReference>
<comment type="caution">
    <text evidence="2">The sequence shown here is derived from an EMBL/GenBank/DDBJ whole genome shotgun (WGS) entry which is preliminary data.</text>
</comment>
<protein>
    <submittedName>
        <fullName evidence="2">Glucosamine-6-phosphate deaminase</fullName>
    </submittedName>
</protein>
<evidence type="ECO:0000313" key="3">
    <source>
        <dbReference type="Proteomes" id="UP001215398"/>
    </source>
</evidence>
<dbReference type="InterPro" id="IPR018321">
    <property type="entry name" value="Glucosamine6P_isomerase_CS"/>
</dbReference>
<dbReference type="InterPro" id="IPR004547">
    <property type="entry name" value="Glucosamine6P_isomerase"/>
</dbReference>
<dbReference type="Pfam" id="PF01182">
    <property type="entry name" value="Glucosamine_iso"/>
    <property type="match status" value="1"/>
</dbReference>
<dbReference type="Proteomes" id="UP001215398">
    <property type="component" value="Unassembled WGS sequence"/>
</dbReference>
<dbReference type="CDD" id="cd01399">
    <property type="entry name" value="GlcN6P_deaminase"/>
    <property type="match status" value="1"/>
</dbReference>
<dbReference type="Gene3D" id="3.40.50.1360">
    <property type="match status" value="1"/>
</dbReference>
<dbReference type="InterPro" id="IPR037171">
    <property type="entry name" value="NagB/RpiA_transferase-like"/>
</dbReference>
<name>A0ABT5HE91_9BACE</name>
<dbReference type="SUPFAM" id="SSF100950">
    <property type="entry name" value="NagB/RpiA/CoA transferase-like"/>
    <property type="match status" value="1"/>
</dbReference>
<evidence type="ECO:0000259" key="1">
    <source>
        <dbReference type="Pfam" id="PF01182"/>
    </source>
</evidence>
<keyword evidence="3" id="KW-1185">Reference proteome</keyword>
<gene>
    <name evidence="2" type="ORF">PQG98_20515</name>
</gene>
<dbReference type="RefSeq" id="WP_272721383.1">
    <property type="nucleotide sequence ID" value="NZ_JAQPYS010000119.1"/>
</dbReference>
<proteinExistence type="predicted"/>
<reference evidence="2 3" key="1">
    <citation type="submission" date="2023-01" db="EMBL/GenBank/DDBJ databases">
        <title>Exploring GABA producing Bacteroides strains toward improving mental health.</title>
        <authorList>
            <person name="Yousuf B."/>
            <person name="Bouhlel N.E."/>
            <person name="Mottawea W."/>
            <person name="Hammami R."/>
        </authorList>
    </citation>
    <scope>NUCLEOTIDE SEQUENCE [LARGE SCALE GENOMIC DNA]</scope>
    <source>
        <strain evidence="2 3">UO.H1054</strain>
    </source>
</reference>
<sequence>MDNNIRATMEIIETTEIKELKKDNLRIRICDSRCTLGMDAAQTATQVINQLLTQKKEINILFAAAPSQNEFLAVLQKQDLPWQRIHALHMDEYVGLKSDAPQRFGNFLKEHIFDSVPFKSVNYLFKEKATPEEICNAYERILQEHPLDIIFMGIGENGHIAFNDPHVACFDDPQWVKIVSLDEVCRMQQVHDGCFSHIDEVPQQAVTVTIPVMLKATYIFCMVPGKPKAKAVKDTLYGPVSTDCPASILRTHPHATLYCDLDSASLLPI</sequence>
<evidence type="ECO:0000313" key="2">
    <source>
        <dbReference type="EMBL" id="MDC7138698.1"/>
    </source>
</evidence>
<dbReference type="PANTHER" id="PTHR11280">
    <property type="entry name" value="GLUCOSAMINE-6-PHOSPHATE ISOMERASE"/>
    <property type="match status" value="1"/>
</dbReference>
<dbReference type="PANTHER" id="PTHR11280:SF6">
    <property type="entry name" value="GLUCOSAMINE-6-PHOSPHATE ISOMERASE NAGB"/>
    <property type="match status" value="1"/>
</dbReference>
<organism evidence="2 3">
    <name type="scientific">Bacteroides zhangwenhongii</name>
    <dbReference type="NCBI Taxonomy" id="2650157"/>
    <lineage>
        <taxon>Bacteria</taxon>
        <taxon>Pseudomonadati</taxon>
        <taxon>Bacteroidota</taxon>
        <taxon>Bacteroidia</taxon>
        <taxon>Bacteroidales</taxon>
        <taxon>Bacteroidaceae</taxon>
        <taxon>Bacteroides</taxon>
    </lineage>
</organism>